<dbReference type="STRING" id="133412.A0A1R1Y0H4"/>
<keyword evidence="13" id="KW-1185">Reference proteome</keyword>
<dbReference type="InterPro" id="IPR052070">
    <property type="entry name" value="ESCRT-I_UEV_domain"/>
</dbReference>
<evidence type="ECO:0000256" key="2">
    <source>
        <dbReference type="ARBA" id="ARBA00009594"/>
    </source>
</evidence>
<keyword evidence="3 7" id="KW-0813">Transport</keyword>
<dbReference type="PANTHER" id="PTHR23306:SF3">
    <property type="entry name" value="TUMOR SUPPRESSOR PROTEIN 101"/>
    <property type="match status" value="1"/>
</dbReference>
<keyword evidence="4" id="KW-0967">Endosome</keyword>
<comment type="caution">
    <text evidence="12">The sequence shown here is derived from an EMBL/GenBank/DDBJ whole genome shotgun (WGS) entry which is preliminary data.</text>
</comment>
<evidence type="ECO:0000313" key="12">
    <source>
        <dbReference type="EMBL" id="OMJ20442.1"/>
    </source>
</evidence>
<dbReference type="GO" id="GO:0043162">
    <property type="term" value="P:ubiquitin-dependent protein catabolic process via the multivesicular body sorting pathway"/>
    <property type="evidence" value="ECO:0007669"/>
    <property type="project" value="UniProtKB-ARBA"/>
</dbReference>
<dbReference type="Pfam" id="PF09454">
    <property type="entry name" value="Vps23_core"/>
    <property type="match status" value="1"/>
</dbReference>
<feature type="region of interest" description="Disordered" evidence="9">
    <location>
        <begin position="186"/>
        <end position="228"/>
    </location>
</feature>
<name>A0A1R1Y0H4_9FUNG</name>
<dbReference type="PROSITE" id="PS51322">
    <property type="entry name" value="UEV"/>
    <property type="match status" value="1"/>
</dbReference>
<dbReference type="PROSITE" id="PS51312">
    <property type="entry name" value="SB"/>
    <property type="match status" value="1"/>
</dbReference>
<organism evidence="12 13">
    <name type="scientific">Smittium culicis</name>
    <dbReference type="NCBI Taxonomy" id="133412"/>
    <lineage>
        <taxon>Eukaryota</taxon>
        <taxon>Fungi</taxon>
        <taxon>Fungi incertae sedis</taxon>
        <taxon>Zoopagomycota</taxon>
        <taxon>Kickxellomycotina</taxon>
        <taxon>Harpellomycetes</taxon>
        <taxon>Harpellales</taxon>
        <taxon>Legeriomycetaceae</taxon>
        <taxon>Smittium</taxon>
    </lineage>
</organism>
<dbReference type="GO" id="GO:0072666">
    <property type="term" value="P:establishment of protein localization to vacuole"/>
    <property type="evidence" value="ECO:0007669"/>
    <property type="project" value="UniProtKB-ARBA"/>
</dbReference>
<feature type="region of interest" description="Disordered" evidence="9">
    <location>
        <begin position="258"/>
        <end position="322"/>
    </location>
</feature>
<dbReference type="EMBL" id="LSSN01001244">
    <property type="protein sequence ID" value="OMJ20442.1"/>
    <property type="molecule type" value="Genomic_DNA"/>
</dbReference>
<accession>A0A1R1Y0H4</accession>
<evidence type="ECO:0000256" key="7">
    <source>
        <dbReference type="PROSITE-ProRule" id="PRU00644"/>
    </source>
</evidence>
<feature type="coiled-coil region" evidence="8">
    <location>
        <begin position="472"/>
        <end position="499"/>
    </location>
</feature>
<reference evidence="12 13" key="1">
    <citation type="submission" date="2017-01" db="EMBL/GenBank/DDBJ databases">
        <authorList>
            <person name="Mah S.A."/>
            <person name="Swanson W.J."/>
            <person name="Moy G.W."/>
            <person name="Vacquier V.D."/>
        </authorList>
    </citation>
    <scope>NUCLEOTIDE SEQUENCE [LARGE SCALE GENOMIC DNA]</scope>
    <source>
        <strain evidence="12 13">GSMNP</strain>
    </source>
</reference>
<dbReference type="Proteomes" id="UP000187283">
    <property type="component" value="Unassembled WGS sequence"/>
</dbReference>
<evidence type="ECO:0000259" key="10">
    <source>
        <dbReference type="PROSITE" id="PS51312"/>
    </source>
</evidence>
<keyword evidence="5 7" id="KW-0653">Protein transport</keyword>
<proteinExistence type="inferred from homology"/>
<evidence type="ECO:0000256" key="6">
    <source>
        <dbReference type="ARBA" id="ARBA00023054"/>
    </source>
</evidence>
<dbReference type="GO" id="GO:0015031">
    <property type="term" value="P:protein transport"/>
    <property type="evidence" value="ECO:0007669"/>
    <property type="project" value="UniProtKB-UniRule"/>
</dbReference>
<sequence length="591" mass="66460">MKDELQPVLNWLLMISQNMLSKPKTGYKNIEEVLLNWNSLLPKVDEYVSDNGTIISLLKLYGTIPVEIKGSVFYIPVSIWFPRQFPEKSPYVYVVPTDSMIIKASKTVSDKGRITTKYIENWDSGKKLLNILTLQLTKILIVQPIFHKDVNLKDLIEELIQIFSIEPPVFSKSNNPKIDSALLKKTENDHQSEKSESGCNNSSSNDGTLKASISIPHSSPSDKKLNNDNKMENLKNQLARLNMGSLESTAKISIVDSTSSDKPNSFALKNSSNLQNLPNPVSNSVSNPAPNLESNPASNPVSNASRFNKYTGRPPIPIPIQPSDKISSKINSHDYDNVQHQNSTKTESLENTANSNKYKDYSSNINVDNTTVETFNSMSKNQSTSNSLTPQNLYSNNAAARKDDSFVSNNSLLDSDPENDSEKRFLGYKIAIVDKLVESMYEFRELHSKLNHNLLKDCAELQNSSTIASLEEKELESLNNRLNKNIKILKESISTLKSRQLEFDRAYKDVIENKPDALEPESLFTGVNPLSEQLIILDSEIHAYDDALYYLTKALDNKKIELSVYLNQVKTLAQNQFLKKALAIKIKKMLN</sequence>
<feature type="compositionally biased region" description="Low complexity" evidence="9">
    <location>
        <begin position="276"/>
        <end position="305"/>
    </location>
</feature>
<evidence type="ECO:0000313" key="13">
    <source>
        <dbReference type="Proteomes" id="UP000187283"/>
    </source>
</evidence>
<dbReference type="Pfam" id="PF05743">
    <property type="entry name" value="UEV"/>
    <property type="match status" value="1"/>
</dbReference>
<dbReference type="PANTHER" id="PTHR23306">
    <property type="entry name" value="TUMOR SUSCEPTIBILITY GENE 101 PROTEIN-RELATED"/>
    <property type="match status" value="1"/>
</dbReference>
<feature type="compositionally biased region" description="Basic and acidic residues" evidence="9">
    <location>
        <begin position="186"/>
        <end position="196"/>
    </location>
</feature>
<evidence type="ECO:0000259" key="11">
    <source>
        <dbReference type="PROSITE" id="PS51322"/>
    </source>
</evidence>
<comment type="similarity">
    <text evidence="2">Belongs to the ubiquitin-conjugating enzyme family. UEV subfamily.</text>
</comment>
<keyword evidence="6 8" id="KW-0175">Coiled coil</keyword>
<dbReference type="GO" id="GO:0043130">
    <property type="term" value="F:ubiquitin binding"/>
    <property type="evidence" value="ECO:0007669"/>
    <property type="project" value="TreeGrafter"/>
</dbReference>
<evidence type="ECO:0000256" key="1">
    <source>
        <dbReference type="ARBA" id="ARBA00004177"/>
    </source>
</evidence>
<protein>
    <submittedName>
        <fullName evidence="12">Tumor susceptibility protein</fullName>
    </submittedName>
</protein>
<gene>
    <name evidence="12" type="ORF">AYI70_g4119</name>
</gene>
<dbReference type="InterPro" id="IPR037202">
    <property type="entry name" value="ESCRT_assembly_dom"/>
</dbReference>
<evidence type="ECO:0000256" key="8">
    <source>
        <dbReference type="SAM" id="Coils"/>
    </source>
</evidence>
<feature type="compositionally biased region" description="Polar residues" evidence="9">
    <location>
        <begin position="258"/>
        <end position="275"/>
    </location>
</feature>
<comment type="subcellular location">
    <subcellularLocation>
        <location evidence="1">Endosome</location>
    </subcellularLocation>
</comment>
<feature type="domain" description="SB" evidence="10">
    <location>
        <begin position="528"/>
        <end position="591"/>
    </location>
</feature>
<dbReference type="GO" id="GO:0000813">
    <property type="term" value="C:ESCRT I complex"/>
    <property type="evidence" value="ECO:0007669"/>
    <property type="project" value="TreeGrafter"/>
</dbReference>
<dbReference type="SUPFAM" id="SSF54495">
    <property type="entry name" value="UBC-like"/>
    <property type="match status" value="1"/>
</dbReference>
<evidence type="ECO:0000256" key="4">
    <source>
        <dbReference type="ARBA" id="ARBA00022753"/>
    </source>
</evidence>
<evidence type="ECO:0000256" key="5">
    <source>
        <dbReference type="ARBA" id="ARBA00022927"/>
    </source>
</evidence>
<dbReference type="AlphaFoldDB" id="A0A1R1Y0H4"/>
<dbReference type="SUPFAM" id="SSF140111">
    <property type="entry name" value="Endosomal sorting complex assembly domain"/>
    <property type="match status" value="1"/>
</dbReference>
<feature type="domain" description="UEV" evidence="11">
    <location>
        <begin position="7"/>
        <end position="173"/>
    </location>
</feature>
<evidence type="ECO:0000256" key="3">
    <source>
        <dbReference type="ARBA" id="ARBA00022448"/>
    </source>
</evidence>
<dbReference type="Gene3D" id="6.10.140.820">
    <property type="match status" value="1"/>
</dbReference>
<dbReference type="Gene3D" id="3.10.110.10">
    <property type="entry name" value="Ubiquitin Conjugating Enzyme"/>
    <property type="match status" value="1"/>
</dbReference>
<dbReference type="OrthoDB" id="306304at2759"/>
<feature type="compositionally biased region" description="Polar residues" evidence="9">
    <location>
        <begin position="197"/>
        <end position="207"/>
    </location>
</feature>
<dbReference type="CDD" id="cd11685">
    <property type="entry name" value="UEV_TSG101-like"/>
    <property type="match status" value="1"/>
</dbReference>
<dbReference type="InterPro" id="IPR016135">
    <property type="entry name" value="UBQ-conjugating_enzyme/RWD"/>
</dbReference>
<feature type="region of interest" description="Disordered" evidence="9">
    <location>
        <begin position="340"/>
        <end position="362"/>
    </location>
</feature>
<dbReference type="InterPro" id="IPR008883">
    <property type="entry name" value="UEV_N"/>
</dbReference>
<evidence type="ECO:0000256" key="9">
    <source>
        <dbReference type="SAM" id="MobiDB-lite"/>
    </source>
</evidence>
<dbReference type="InterPro" id="IPR017916">
    <property type="entry name" value="SB_dom"/>
</dbReference>